<evidence type="ECO:0000313" key="2">
    <source>
        <dbReference type="EMBL" id="SCF10250.1"/>
    </source>
</evidence>
<organism evidence="2 3">
    <name type="scientific">Micromonospora chokoriensis</name>
    <dbReference type="NCBI Taxonomy" id="356851"/>
    <lineage>
        <taxon>Bacteria</taxon>
        <taxon>Bacillati</taxon>
        <taxon>Actinomycetota</taxon>
        <taxon>Actinomycetes</taxon>
        <taxon>Micromonosporales</taxon>
        <taxon>Micromonosporaceae</taxon>
        <taxon>Micromonospora</taxon>
    </lineage>
</organism>
<dbReference type="Proteomes" id="UP000198224">
    <property type="component" value="Chromosome I"/>
</dbReference>
<name>A0A1C4XNZ8_9ACTN</name>
<evidence type="ECO:0000256" key="1">
    <source>
        <dbReference type="SAM" id="SignalP"/>
    </source>
</evidence>
<dbReference type="SUPFAM" id="SSF50494">
    <property type="entry name" value="Trypsin-like serine proteases"/>
    <property type="match status" value="1"/>
</dbReference>
<dbReference type="InterPro" id="IPR009003">
    <property type="entry name" value="Peptidase_S1_PA"/>
</dbReference>
<dbReference type="AlphaFoldDB" id="A0A1C4XNZ8"/>
<keyword evidence="1" id="KW-0732">Signal</keyword>
<protein>
    <recommendedName>
        <fullName evidence="4">Streptogrisin C</fullName>
    </recommendedName>
</protein>
<evidence type="ECO:0000313" key="3">
    <source>
        <dbReference type="Proteomes" id="UP000198224"/>
    </source>
</evidence>
<dbReference type="Gene3D" id="2.40.10.10">
    <property type="entry name" value="Trypsin-like serine proteases"/>
    <property type="match status" value="2"/>
</dbReference>
<feature type="chain" id="PRO_5008708287" description="Streptogrisin C" evidence="1">
    <location>
        <begin position="28"/>
        <end position="411"/>
    </location>
</feature>
<feature type="signal peptide" evidence="1">
    <location>
        <begin position="1"/>
        <end position="27"/>
    </location>
</feature>
<dbReference type="EMBL" id="LT607409">
    <property type="protein sequence ID" value="SCF10250.1"/>
    <property type="molecule type" value="Genomic_DNA"/>
</dbReference>
<keyword evidence="3" id="KW-1185">Reference proteome</keyword>
<evidence type="ECO:0008006" key="4">
    <source>
        <dbReference type="Google" id="ProtNLM"/>
    </source>
</evidence>
<proteinExistence type="predicted"/>
<dbReference type="RefSeq" id="WP_157742545.1">
    <property type="nucleotide sequence ID" value="NZ_LT607409.1"/>
</dbReference>
<dbReference type="InterPro" id="IPR043504">
    <property type="entry name" value="Peptidase_S1_PA_chymotrypsin"/>
</dbReference>
<accession>A0A1C4XNZ8</accession>
<reference evidence="3" key="1">
    <citation type="submission" date="2016-06" db="EMBL/GenBank/DDBJ databases">
        <authorList>
            <person name="Varghese N."/>
            <person name="Submissions Spin"/>
        </authorList>
    </citation>
    <scope>NUCLEOTIDE SEQUENCE [LARGE SCALE GENOMIC DNA]</scope>
    <source>
        <strain evidence="3">DSM 45160</strain>
    </source>
</reference>
<sequence>MSRKREAAVIAVTVVATTAISSSPAAADPPHLTNQQIAAMSPAEQGLLLQPLREIADAAAAVGATSHSDVFSGLELDAPAGTVKVYVTDLGTAKGFRAAVRRTDPTVDADRIELRQGGHTLSELKSASARLINEQQRADLSIESVAVPADGSGLRVRARDIPRAAEALTPSALARRPVAELVGVPTVVEAAPAMADASRRRDSPQWISGAALSASGTTQSAGFNCSSGLPARRNSDGRSFLITAAHCYGNNATVYTGWENGGRNRIGVTTARSDYYDAVAIDTSSTGTTASRTWDGKSPNFTVNDVTGSALSYAGDWACQTGYKSGVVCGIQVTSGWLTWVGSNGVTHGGVEAVQRDGLAACLPGDSGGLVFTIRSNVRQARGIISQCGGSNARWTEAPAIFSTLGMSLAP</sequence>
<gene>
    <name evidence="2" type="ORF">GA0070612_3811</name>
</gene>